<proteinExistence type="inferred from homology"/>
<sequence>MKQLSLDNLRAFVTVVEMGGYAKAGDFLGRSQPAISLQIKRLEEQLGRKLFTRQGQRQQVNSDGMQLYQQAVQMLAINDELFRQFEQTQLTGQLRLGLPSEFATSLLPAIIGDFNKAYPDVTLEVTCDLSKSLLDKERRRQFDLILALDDMPHPNQPETVLQDELVWVANPQYRPADDKVALVVAPSGCIYRRRALDRLQAANQPWRISYTNADIGGITAALKEGLGVTVLAKSTLPTDLTLIKHRSLPSLGLVGINLFIQSNKHPQASQKLAEFIRSRLSYLAA</sequence>
<accession>A0ABN0WNU1</accession>
<dbReference type="Gene3D" id="1.10.10.10">
    <property type="entry name" value="Winged helix-like DNA-binding domain superfamily/Winged helix DNA-binding domain"/>
    <property type="match status" value="1"/>
</dbReference>
<evidence type="ECO:0000256" key="2">
    <source>
        <dbReference type="ARBA" id="ARBA00023015"/>
    </source>
</evidence>
<dbReference type="RefSeq" id="WP_343841219.1">
    <property type="nucleotide sequence ID" value="NZ_BAAAEI010000002.1"/>
</dbReference>
<dbReference type="PANTHER" id="PTHR30579">
    <property type="entry name" value="TRANSCRIPTIONAL REGULATOR"/>
    <property type="match status" value="1"/>
</dbReference>
<dbReference type="SUPFAM" id="SSF46785">
    <property type="entry name" value="Winged helix' DNA-binding domain"/>
    <property type="match status" value="1"/>
</dbReference>
<dbReference type="InterPro" id="IPR000847">
    <property type="entry name" value="LysR_HTH_N"/>
</dbReference>
<evidence type="ECO:0000313" key="7">
    <source>
        <dbReference type="Proteomes" id="UP001501757"/>
    </source>
</evidence>
<dbReference type="Pfam" id="PF03466">
    <property type="entry name" value="LysR_substrate"/>
    <property type="match status" value="1"/>
</dbReference>
<reference evidence="6 7" key="1">
    <citation type="journal article" date="2019" name="Int. J. Syst. Evol. Microbiol.">
        <title>The Global Catalogue of Microorganisms (GCM) 10K type strain sequencing project: providing services to taxonomists for standard genome sequencing and annotation.</title>
        <authorList>
            <consortium name="The Broad Institute Genomics Platform"/>
            <consortium name="The Broad Institute Genome Sequencing Center for Infectious Disease"/>
            <person name="Wu L."/>
            <person name="Ma J."/>
        </authorList>
    </citation>
    <scope>NUCLEOTIDE SEQUENCE [LARGE SCALE GENOMIC DNA]</scope>
    <source>
        <strain evidence="6 7">JCM 13378</strain>
    </source>
</reference>
<dbReference type="InterPro" id="IPR050176">
    <property type="entry name" value="LTTR"/>
</dbReference>
<dbReference type="SUPFAM" id="SSF53850">
    <property type="entry name" value="Periplasmic binding protein-like II"/>
    <property type="match status" value="1"/>
</dbReference>
<dbReference type="InterPro" id="IPR005119">
    <property type="entry name" value="LysR_subst-bd"/>
</dbReference>
<dbReference type="PRINTS" id="PR00039">
    <property type="entry name" value="HTHLYSR"/>
</dbReference>
<name>A0ABN0WNU1_9ALTE</name>
<evidence type="ECO:0000256" key="3">
    <source>
        <dbReference type="ARBA" id="ARBA00023125"/>
    </source>
</evidence>
<feature type="domain" description="HTH lysR-type" evidence="5">
    <location>
        <begin position="4"/>
        <end position="61"/>
    </location>
</feature>
<evidence type="ECO:0000259" key="5">
    <source>
        <dbReference type="PROSITE" id="PS50931"/>
    </source>
</evidence>
<organism evidence="6 7">
    <name type="scientific">Bowmanella denitrificans</name>
    <dbReference type="NCBI Taxonomy" id="366582"/>
    <lineage>
        <taxon>Bacteria</taxon>
        <taxon>Pseudomonadati</taxon>
        <taxon>Pseudomonadota</taxon>
        <taxon>Gammaproteobacteria</taxon>
        <taxon>Alteromonadales</taxon>
        <taxon>Alteromonadaceae</taxon>
        <taxon>Bowmanella</taxon>
    </lineage>
</organism>
<evidence type="ECO:0000256" key="1">
    <source>
        <dbReference type="ARBA" id="ARBA00009437"/>
    </source>
</evidence>
<keyword evidence="4" id="KW-0804">Transcription</keyword>
<comment type="caution">
    <text evidence="6">The sequence shown here is derived from an EMBL/GenBank/DDBJ whole genome shotgun (WGS) entry which is preliminary data.</text>
</comment>
<dbReference type="PROSITE" id="PS50931">
    <property type="entry name" value="HTH_LYSR"/>
    <property type="match status" value="1"/>
</dbReference>
<dbReference type="PANTHER" id="PTHR30579:SF7">
    <property type="entry name" value="HTH-TYPE TRANSCRIPTIONAL REGULATOR LRHA-RELATED"/>
    <property type="match status" value="1"/>
</dbReference>
<keyword evidence="7" id="KW-1185">Reference proteome</keyword>
<protein>
    <submittedName>
        <fullName evidence="6">LysR substrate-binding domain-containing protein</fullName>
    </submittedName>
</protein>
<keyword evidence="3" id="KW-0238">DNA-binding</keyword>
<dbReference type="InterPro" id="IPR036390">
    <property type="entry name" value="WH_DNA-bd_sf"/>
</dbReference>
<dbReference type="EMBL" id="BAAAEI010000002">
    <property type="protein sequence ID" value="GAA0342885.1"/>
    <property type="molecule type" value="Genomic_DNA"/>
</dbReference>
<keyword evidence="2" id="KW-0805">Transcription regulation</keyword>
<dbReference type="Proteomes" id="UP001501757">
    <property type="component" value="Unassembled WGS sequence"/>
</dbReference>
<evidence type="ECO:0000313" key="6">
    <source>
        <dbReference type="EMBL" id="GAA0342885.1"/>
    </source>
</evidence>
<gene>
    <name evidence="6" type="ORF">GCM10009092_04390</name>
</gene>
<dbReference type="InterPro" id="IPR036388">
    <property type="entry name" value="WH-like_DNA-bd_sf"/>
</dbReference>
<evidence type="ECO:0000256" key="4">
    <source>
        <dbReference type="ARBA" id="ARBA00023163"/>
    </source>
</evidence>
<comment type="similarity">
    <text evidence="1">Belongs to the LysR transcriptional regulatory family.</text>
</comment>
<dbReference type="Gene3D" id="3.40.190.10">
    <property type="entry name" value="Periplasmic binding protein-like II"/>
    <property type="match status" value="2"/>
</dbReference>
<dbReference type="Pfam" id="PF00126">
    <property type="entry name" value="HTH_1"/>
    <property type="match status" value="1"/>
</dbReference>